<dbReference type="InterPro" id="IPR002491">
    <property type="entry name" value="ABC_transptr_periplasmic_BD"/>
</dbReference>
<evidence type="ECO:0000256" key="3">
    <source>
        <dbReference type="ARBA" id="ARBA00022448"/>
    </source>
</evidence>
<protein>
    <submittedName>
        <fullName evidence="8">Ferric anguibactin-binding protein</fullName>
    </submittedName>
</protein>
<dbReference type="InterPro" id="IPR033870">
    <property type="entry name" value="FatB"/>
</dbReference>
<dbReference type="GO" id="GO:0030288">
    <property type="term" value="C:outer membrane-bounded periplasmic space"/>
    <property type="evidence" value="ECO:0007669"/>
    <property type="project" value="TreeGrafter"/>
</dbReference>
<dbReference type="CDD" id="cd01140">
    <property type="entry name" value="FatB"/>
    <property type="match status" value="1"/>
</dbReference>
<dbReference type="EMBL" id="CP021330">
    <property type="protein sequence ID" value="AVX03412.1"/>
    <property type="molecule type" value="Genomic_DNA"/>
</dbReference>
<dbReference type="PANTHER" id="PTHR30532:SF28">
    <property type="entry name" value="PETROBACTIN-BINDING PROTEIN YCLQ"/>
    <property type="match status" value="1"/>
</dbReference>
<dbReference type="Proteomes" id="UP000258927">
    <property type="component" value="Chromosome"/>
</dbReference>
<name>A0A2R4MBK9_9HYPH</name>
<dbReference type="GO" id="GO:1901678">
    <property type="term" value="P:iron coordination entity transport"/>
    <property type="evidence" value="ECO:0007669"/>
    <property type="project" value="UniProtKB-ARBA"/>
</dbReference>
<evidence type="ECO:0000256" key="2">
    <source>
        <dbReference type="ARBA" id="ARBA00008814"/>
    </source>
</evidence>
<keyword evidence="3" id="KW-0813">Transport</keyword>
<dbReference type="SUPFAM" id="SSF53807">
    <property type="entry name" value="Helical backbone' metal receptor"/>
    <property type="match status" value="1"/>
</dbReference>
<sequence length="296" mass="31382">MLRSFLVAASLLATPAFAETVTVETYKGDVEIPANPAKIAVYDVSALDTLNALGVKADGVLSPHYVSYLDGAVEGAELVGSFFEPDFEALAALDVDLVIAGGRSSTHVDAFANIAPTIDMTIWEDTVGQGLDRLAAYGEIFDKQDKAAELAEAFNAKLDETKSLLDGKGKALILMTNGPKVSAYGASGRFGWLHTNLDLEEAAKDVEQSTHGEAASFEFIKDTNPDILIVIDRLAAIGQDGESAKATLDNPLVHETNAWKNGQVVYLSSAPLYIAGGGIQSMNIILDDIQATFKGE</sequence>
<feature type="signal peptide" evidence="6">
    <location>
        <begin position="1"/>
        <end position="18"/>
    </location>
</feature>
<keyword evidence="4" id="KW-0406">Ion transport</keyword>
<accession>A0A2R4MBK9</accession>
<dbReference type="STRING" id="1122213.GCA_000423365_01917"/>
<proteinExistence type="inferred from homology"/>
<reference evidence="8 9" key="1">
    <citation type="submission" date="2017-05" db="EMBL/GenBank/DDBJ databases">
        <title>Genome Analysis of Maritalea myrionectae HL2708#5.</title>
        <authorList>
            <consortium name="Cotde Inc.-PKNU"/>
            <person name="Jang D."/>
            <person name="Oh H.-M."/>
        </authorList>
    </citation>
    <scope>NUCLEOTIDE SEQUENCE [LARGE SCALE GENOMIC DNA]</scope>
    <source>
        <strain evidence="8 9">HL2708#5</strain>
    </source>
</reference>
<dbReference type="Gene3D" id="3.40.50.1980">
    <property type="entry name" value="Nitrogenase molybdenum iron protein domain"/>
    <property type="match status" value="2"/>
</dbReference>
<dbReference type="KEGG" id="mmyr:MXMO3_00880"/>
<evidence type="ECO:0000313" key="8">
    <source>
        <dbReference type="EMBL" id="AVX03412.1"/>
    </source>
</evidence>
<organism evidence="8 9">
    <name type="scientific">Maritalea myrionectae</name>
    <dbReference type="NCBI Taxonomy" id="454601"/>
    <lineage>
        <taxon>Bacteria</taxon>
        <taxon>Pseudomonadati</taxon>
        <taxon>Pseudomonadota</taxon>
        <taxon>Alphaproteobacteria</taxon>
        <taxon>Hyphomicrobiales</taxon>
        <taxon>Devosiaceae</taxon>
        <taxon>Maritalea</taxon>
    </lineage>
</organism>
<feature type="domain" description="Fe/B12 periplasmic-binding" evidence="7">
    <location>
        <begin position="38"/>
        <end position="296"/>
    </location>
</feature>
<evidence type="ECO:0000313" key="9">
    <source>
        <dbReference type="Proteomes" id="UP000258927"/>
    </source>
</evidence>
<dbReference type="PANTHER" id="PTHR30532">
    <property type="entry name" value="IRON III DICITRATE-BINDING PERIPLASMIC PROTEIN"/>
    <property type="match status" value="1"/>
</dbReference>
<dbReference type="InterPro" id="IPR051313">
    <property type="entry name" value="Bact_iron-sidero_bind"/>
</dbReference>
<dbReference type="AlphaFoldDB" id="A0A2R4MBK9"/>
<evidence type="ECO:0000256" key="1">
    <source>
        <dbReference type="ARBA" id="ARBA00004196"/>
    </source>
</evidence>
<comment type="subcellular location">
    <subcellularLocation>
        <location evidence="1">Cell envelope</location>
    </subcellularLocation>
</comment>
<gene>
    <name evidence="8" type="ORF">MXMO3_00880</name>
</gene>
<evidence type="ECO:0000259" key="7">
    <source>
        <dbReference type="PROSITE" id="PS50983"/>
    </source>
</evidence>
<keyword evidence="4" id="KW-0410">Iron transport</keyword>
<keyword evidence="5 6" id="KW-0732">Signal</keyword>
<feature type="chain" id="PRO_5015302116" evidence="6">
    <location>
        <begin position="19"/>
        <end position="296"/>
    </location>
</feature>
<keyword evidence="9" id="KW-1185">Reference proteome</keyword>
<evidence type="ECO:0000256" key="4">
    <source>
        <dbReference type="ARBA" id="ARBA00022496"/>
    </source>
</evidence>
<dbReference type="PROSITE" id="PS50983">
    <property type="entry name" value="FE_B12_PBP"/>
    <property type="match status" value="1"/>
</dbReference>
<comment type="similarity">
    <text evidence="2">Belongs to the bacterial solute-binding protein 8 family.</text>
</comment>
<dbReference type="Pfam" id="PF01497">
    <property type="entry name" value="Peripla_BP_2"/>
    <property type="match status" value="1"/>
</dbReference>
<evidence type="ECO:0000256" key="5">
    <source>
        <dbReference type="ARBA" id="ARBA00022729"/>
    </source>
</evidence>
<dbReference type="RefSeq" id="WP_117395062.1">
    <property type="nucleotide sequence ID" value="NZ_CP021330.1"/>
</dbReference>
<keyword evidence="4" id="KW-0408">Iron</keyword>
<evidence type="ECO:0000256" key="6">
    <source>
        <dbReference type="SAM" id="SignalP"/>
    </source>
</evidence>